<keyword evidence="2" id="KW-1185">Reference proteome</keyword>
<reference evidence="2" key="1">
    <citation type="journal article" date="2023" name="G3 (Bethesda)">
        <title>Genome assembly and association tests identify interacting loci associated with vigor, precocity, and sex in interspecific pistachio rootstocks.</title>
        <authorList>
            <person name="Palmer W."/>
            <person name="Jacygrad E."/>
            <person name="Sagayaradj S."/>
            <person name="Cavanaugh K."/>
            <person name="Han R."/>
            <person name="Bertier L."/>
            <person name="Beede B."/>
            <person name="Kafkas S."/>
            <person name="Golino D."/>
            <person name="Preece J."/>
            <person name="Michelmore R."/>
        </authorList>
    </citation>
    <scope>NUCLEOTIDE SEQUENCE [LARGE SCALE GENOMIC DNA]</scope>
</reference>
<accession>A0ACC1BTQ3</accession>
<evidence type="ECO:0000313" key="2">
    <source>
        <dbReference type="Proteomes" id="UP001164250"/>
    </source>
</evidence>
<name>A0ACC1BTQ3_9ROSI</name>
<dbReference type="EMBL" id="CM047899">
    <property type="protein sequence ID" value="KAJ0102517.1"/>
    <property type="molecule type" value="Genomic_DNA"/>
</dbReference>
<organism evidence="1 2">
    <name type="scientific">Pistacia atlantica</name>
    <dbReference type="NCBI Taxonomy" id="434234"/>
    <lineage>
        <taxon>Eukaryota</taxon>
        <taxon>Viridiplantae</taxon>
        <taxon>Streptophyta</taxon>
        <taxon>Embryophyta</taxon>
        <taxon>Tracheophyta</taxon>
        <taxon>Spermatophyta</taxon>
        <taxon>Magnoliopsida</taxon>
        <taxon>eudicotyledons</taxon>
        <taxon>Gunneridae</taxon>
        <taxon>Pentapetalae</taxon>
        <taxon>rosids</taxon>
        <taxon>malvids</taxon>
        <taxon>Sapindales</taxon>
        <taxon>Anacardiaceae</taxon>
        <taxon>Pistacia</taxon>
    </lineage>
</organism>
<gene>
    <name evidence="1" type="ORF">Patl1_04296</name>
</gene>
<protein>
    <submittedName>
        <fullName evidence="1">Uncharacterized protein</fullName>
    </submittedName>
</protein>
<proteinExistence type="predicted"/>
<dbReference type="Proteomes" id="UP001164250">
    <property type="component" value="Chromosome 3"/>
</dbReference>
<sequence length="193" mass="21830">MVDNPNPTQIQSTAVNQTNANPISTCPDPTQTSSLPTSSIPIGPNTQTRPDLARYPYGMPGYDPDSFTRTDPNPFGIPAIAKLIVLLFAFAFLLLVANASIYRTTVDVEEENSSRGQSCQQQFEQQQRFRHFPMCMQQEIKGSQGGRWLSTDVNQRQQCFRQCCQELKEVDRRCRCQNLEQMVRHPSNRNNSG</sequence>
<comment type="caution">
    <text evidence="1">The sequence shown here is derived from an EMBL/GenBank/DDBJ whole genome shotgun (WGS) entry which is preliminary data.</text>
</comment>
<evidence type="ECO:0000313" key="1">
    <source>
        <dbReference type="EMBL" id="KAJ0102517.1"/>
    </source>
</evidence>